<reference evidence="1 2" key="1">
    <citation type="submission" date="2023-08" db="EMBL/GenBank/DDBJ databases">
        <title>Black Yeasts Isolated from many extreme environments.</title>
        <authorList>
            <person name="Coleine C."/>
            <person name="Stajich J.E."/>
            <person name="Selbmann L."/>
        </authorList>
    </citation>
    <scope>NUCLEOTIDE SEQUENCE [LARGE SCALE GENOMIC DNA]</scope>
    <source>
        <strain evidence="1 2">CCFEE 5935</strain>
    </source>
</reference>
<dbReference type="SUPFAM" id="SSF53335">
    <property type="entry name" value="S-adenosyl-L-methionine-dependent methyltransferases"/>
    <property type="match status" value="1"/>
</dbReference>
<keyword evidence="2" id="KW-1185">Reference proteome</keyword>
<dbReference type="PANTHER" id="PTHR14614">
    <property type="entry name" value="HEPATOCELLULAR CARCINOMA-ASSOCIATED ANTIGEN"/>
    <property type="match status" value="1"/>
</dbReference>
<dbReference type="InterPro" id="IPR029063">
    <property type="entry name" value="SAM-dependent_MTases_sf"/>
</dbReference>
<evidence type="ECO:0000313" key="1">
    <source>
        <dbReference type="EMBL" id="KAK5174576.1"/>
    </source>
</evidence>
<dbReference type="EMBL" id="JAVRRT010000002">
    <property type="protein sequence ID" value="KAK5174576.1"/>
    <property type="molecule type" value="Genomic_DNA"/>
</dbReference>
<comment type="caution">
    <text evidence="1">The sequence shown here is derived from an EMBL/GenBank/DDBJ whole genome shotgun (WGS) entry which is preliminary data.</text>
</comment>
<dbReference type="GeneID" id="89923005"/>
<evidence type="ECO:0000313" key="2">
    <source>
        <dbReference type="Proteomes" id="UP001337655"/>
    </source>
</evidence>
<organism evidence="1 2">
    <name type="scientific">Saxophila tyrrhenica</name>
    <dbReference type="NCBI Taxonomy" id="1690608"/>
    <lineage>
        <taxon>Eukaryota</taxon>
        <taxon>Fungi</taxon>
        <taxon>Dikarya</taxon>
        <taxon>Ascomycota</taxon>
        <taxon>Pezizomycotina</taxon>
        <taxon>Dothideomycetes</taxon>
        <taxon>Dothideomycetidae</taxon>
        <taxon>Mycosphaerellales</taxon>
        <taxon>Extremaceae</taxon>
        <taxon>Saxophila</taxon>
    </lineage>
</organism>
<accession>A0AAV9PNT5</accession>
<dbReference type="Gene3D" id="3.40.50.150">
    <property type="entry name" value="Vaccinia Virus protein VP39"/>
    <property type="match status" value="1"/>
</dbReference>
<dbReference type="CDD" id="cd02440">
    <property type="entry name" value="AdoMet_MTases"/>
    <property type="match status" value="1"/>
</dbReference>
<dbReference type="Proteomes" id="UP001337655">
    <property type="component" value="Unassembled WGS sequence"/>
</dbReference>
<sequence>MDPQLLLFRRQYFQLFEPDFLAWPPKQLLKDLGVQGWLYNKLFNADEVTYLPPDRYRYRVLKPLVTKIEQSIEDPEEDVGYAFISVHPFRIPFAIPPSRYHFSNFIPSPQTISDELVTHLSSLVASGLLPEIAAVQQKSYVTFSCLSPEVNLSDVPEQEPTITVLERRNLISGSTTTGYRTWEAALHLGSYLLSNPELIRDKNVFEPGAGTGFLSILCAKHLEAKHVTTTDGDESVVEALKENLFLNGLDESDTVKPSVLRWGRGLRGTWVEEDFEEWPCDVVVGADVTYDKTMISTLVATLRFMFDLRPSLQVLLSTAVRNAETYEGLQAACAHNKFNVKEIDFQQQPIREQTALFYATAVPLKILSITKPD</sequence>
<dbReference type="GO" id="GO:0008757">
    <property type="term" value="F:S-adenosylmethionine-dependent methyltransferase activity"/>
    <property type="evidence" value="ECO:0007669"/>
    <property type="project" value="UniProtKB-ARBA"/>
</dbReference>
<dbReference type="InterPro" id="IPR019410">
    <property type="entry name" value="Methyltransf_16"/>
</dbReference>
<dbReference type="RefSeq" id="XP_064663245.1">
    <property type="nucleotide sequence ID" value="XM_064798918.1"/>
</dbReference>
<dbReference type="PANTHER" id="PTHR14614:SF130">
    <property type="entry name" value="PROTEIN-LYSINE N-METHYLTRANSFERASE EEF2KMT"/>
    <property type="match status" value="1"/>
</dbReference>
<proteinExistence type="predicted"/>
<protein>
    <submittedName>
        <fullName evidence="1">Uncharacterized protein</fullName>
    </submittedName>
</protein>
<dbReference type="GO" id="GO:0005737">
    <property type="term" value="C:cytoplasm"/>
    <property type="evidence" value="ECO:0007669"/>
    <property type="project" value="TreeGrafter"/>
</dbReference>
<dbReference type="AlphaFoldDB" id="A0AAV9PNT5"/>
<gene>
    <name evidence="1" type="ORF">LTR77_001657</name>
</gene>
<dbReference type="Pfam" id="PF10294">
    <property type="entry name" value="Methyltransf_16"/>
    <property type="match status" value="1"/>
</dbReference>
<name>A0AAV9PNT5_9PEZI</name>